<dbReference type="Pfam" id="PF07690">
    <property type="entry name" value="MFS_1"/>
    <property type="match status" value="1"/>
</dbReference>
<dbReference type="GO" id="GO:0005525">
    <property type="term" value="F:GTP binding"/>
    <property type="evidence" value="ECO:0007669"/>
    <property type="project" value="UniProtKB-KW"/>
</dbReference>
<reference evidence="19 20" key="1">
    <citation type="journal article" date="2016" name="BMC Genomics">
        <title>Genome sequencing and secondary metabolism of the postharvest pathogen Penicillium griseofulvum.</title>
        <authorList>
            <person name="Banani H."/>
            <person name="Marcet-Houben M."/>
            <person name="Ballester A.R."/>
            <person name="Abbruscato P."/>
            <person name="Gonzalez-Candelas L."/>
            <person name="Gabaldon T."/>
            <person name="Spadaro D."/>
        </authorList>
    </citation>
    <scope>NUCLEOTIDE SEQUENCE [LARGE SCALE GENOMIC DNA]</scope>
    <source>
        <strain evidence="19 20">PG3</strain>
    </source>
</reference>
<evidence type="ECO:0000256" key="4">
    <source>
        <dbReference type="ARBA" id="ARBA00013870"/>
    </source>
</evidence>
<dbReference type="SUPFAM" id="SSF103473">
    <property type="entry name" value="MFS general substrate transporter"/>
    <property type="match status" value="1"/>
</dbReference>
<dbReference type="Gene3D" id="2.40.30.10">
    <property type="entry name" value="Translation factors"/>
    <property type="match status" value="2"/>
</dbReference>
<accession>A0A135LH37</accession>
<feature type="transmembrane region" description="Helical" evidence="16">
    <location>
        <begin position="389"/>
        <end position="411"/>
    </location>
</feature>
<feature type="region of interest" description="Disordered" evidence="15">
    <location>
        <begin position="1"/>
        <end position="24"/>
    </location>
</feature>
<feature type="region of interest" description="Disordered" evidence="15">
    <location>
        <begin position="800"/>
        <end position="820"/>
    </location>
</feature>
<feature type="region of interest" description="Disordered" evidence="15">
    <location>
        <begin position="621"/>
        <end position="732"/>
    </location>
</feature>
<feature type="domain" description="Major facilitator superfamily (MFS) profile" evidence="17">
    <location>
        <begin position="69"/>
        <end position="469"/>
    </location>
</feature>
<keyword evidence="10" id="KW-0496">Mitochondrion</keyword>
<keyword evidence="6" id="KW-0547">Nucleotide-binding</keyword>
<dbReference type="InterPro" id="IPR015033">
    <property type="entry name" value="HBS1-like_N"/>
</dbReference>
<dbReference type="Pfam" id="PF08938">
    <property type="entry name" value="HBS1_N"/>
    <property type="match status" value="1"/>
</dbReference>
<dbReference type="Pfam" id="PF03144">
    <property type="entry name" value="GTP_EFTU_D2"/>
    <property type="match status" value="1"/>
</dbReference>
<dbReference type="NCBIfam" id="TIGR00231">
    <property type="entry name" value="small_GTP"/>
    <property type="match status" value="1"/>
</dbReference>
<evidence type="ECO:0000256" key="5">
    <source>
        <dbReference type="ARBA" id="ARBA00022490"/>
    </source>
</evidence>
<evidence type="ECO:0000256" key="7">
    <source>
        <dbReference type="ARBA" id="ARBA00022801"/>
    </source>
</evidence>
<dbReference type="FunFam" id="2.40.30.10:FF:000070">
    <property type="entry name" value="Translation elongation factor EF-1 subunit"/>
    <property type="match status" value="1"/>
</dbReference>
<dbReference type="SUPFAM" id="SSF52540">
    <property type="entry name" value="P-loop containing nucleoside triphosphate hydrolases"/>
    <property type="match status" value="1"/>
</dbReference>
<evidence type="ECO:0000256" key="3">
    <source>
        <dbReference type="ARBA" id="ARBA00007249"/>
    </source>
</evidence>
<feature type="compositionally biased region" description="Basic and acidic residues" evidence="15">
    <location>
        <begin position="720"/>
        <end position="730"/>
    </location>
</feature>
<feature type="transmembrane region" description="Helical" evidence="16">
    <location>
        <begin position="323"/>
        <end position="342"/>
    </location>
</feature>
<feature type="transmembrane region" description="Helical" evidence="16">
    <location>
        <begin position="194"/>
        <end position="216"/>
    </location>
</feature>
<dbReference type="GO" id="GO:1990533">
    <property type="term" value="C:Dom34-Hbs1 complex"/>
    <property type="evidence" value="ECO:0007669"/>
    <property type="project" value="UniProtKB-ARBA"/>
</dbReference>
<evidence type="ECO:0000256" key="15">
    <source>
        <dbReference type="SAM" id="MobiDB-lite"/>
    </source>
</evidence>
<dbReference type="GeneID" id="63705180"/>
<feature type="transmembrane region" description="Helical" evidence="16">
    <location>
        <begin position="418"/>
        <end position="440"/>
    </location>
</feature>
<dbReference type="GO" id="GO:0003743">
    <property type="term" value="F:translation initiation factor activity"/>
    <property type="evidence" value="ECO:0007669"/>
    <property type="project" value="UniProtKB-KW"/>
</dbReference>
<keyword evidence="16" id="KW-0812">Transmembrane</keyword>
<dbReference type="RefSeq" id="XP_040646833.1">
    <property type="nucleotide sequence ID" value="XM_040789880.1"/>
</dbReference>
<evidence type="ECO:0000313" key="19">
    <source>
        <dbReference type="EMBL" id="KXG48297.1"/>
    </source>
</evidence>
<name>A0A135LH37_PENPA</name>
<dbReference type="InterPro" id="IPR009000">
    <property type="entry name" value="Transl_B-barrel_sf"/>
</dbReference>
<evidence type="ECO:0000256" key="10">
    <source>
        <dbReference type="ARBA" id="ARBA00023128"/>
    </source>
</evidence>
<evidence type="ECO:0000256" key="8">
    <source>
        <dbReference type="ARBA" id="ARBA00022845"/>
    </source>
</evidence>
<keyword evidence="8" id="KW-0810">Translation regulation</keyword>
<dbReference type="InterPro" id="IPR009001">
    <property type="entry name" value="Transl_elong_EF1A/Init_IF2_C"/>
</dbReference>
<evidence type="ECO:0000313" key="20">
    <source>
        <dbReference type="Proteomes" id="UP000070168"/>
    </source>
</evidence>
<feature type="domain" description="Tr-type G" evidence="18">
    <location>
        <begin position="852"/>
        <end position="1079"/>
    </location>
</feature>
<dbReference type="EMBL" id="LHQR01000065">
    <property type="protein sequence ID" value="KXG48297.1"/>
    <property type="molecule type" value="Genomic_DNA"/>
</dbReference>
<dbReference type="InterPro" id="IPR004161">
    <property type="entry name" value="EFTu-like_2"/>
</dbReference>
<dbReference type="GO" id="GO:0002184">
    <property type="term" value="P:cytoplasmic translational termination"/>
    <property type="evidence" value="ECO:0007669"/>
    <property type="project" value="UniProtKB-ARBA"/>
</dbReference>
<dbReference type="AlphaFoldDB" id="A0A135LH37"/>
<evidence type="ECO:0000256" key="16">
    <source>
        <dbReference type="SAM" id="Phobius"/>
    </source>
</evidence>
<gene>
    <name evidence="19" type="ORF">PGRI_021670</name>
</gene>
<dbReference type="GO" id="GO:0006417">
    <property type="term" value="P:regulation of translation"/>
    <property type="evidence" value="ECO:0007669"/>
    <property type="project" value="UniProtKB-KW"/>
</dbReference>
<feature type="transmembrane region" description="Helical" evidence="16">
    <location>
        <begin position="70"/>
        <end position="93"/>
    </location>
</feature>
<keyword evidence="20" id="KW-1185">Reference proteome</keyword>
<evidence type="ECO:0000256" key="11">
    <source>
        <dbReference type="ARBA" id="ARBA00023134"/>
    </source>
</evidence>
<feature type="transmembrane region" description="Helical" evidence="16">
    <location>
        <begin position="222"/>
        <end position="242"/>
    </location>
</feature>
<dbReference type="FunFam" id="2.40.30.10:FF:000020">
    <property type="entry name" value="Translation elongation factor EF-1"/>
    <property type="match status" value="1"/>
</dbReference>
<keyword evidence="16" id="KW-1133">Transmembrane helix</keyword>
<comment type="similarity">
    <text evidence="3">Belongs to the TRAFAC class translation factor GTPase superfamily. Classic translation factor GTPase family. EF-Tu/EF-1A subfamily.</text>
</comment>
<comment type="catalytic activity">
    <reaction evidence="12">
        <text>GTP + H2O = GDP + phosphate + H(+)</text>
        <dbReference type="Rhea" id="RHEA:19669"/>
        <dbReference type="ChEBI" id="CHEBI:15377"/>
        <dbReference type="ChEBI" id="CHEBI:15378"/>
        <dbReference type="ChEBI" id="CHEBI:37565"/>
        <dbReference type="ChEBI" id="CHEBI:43474"/>
        <dbReference type="ChEBI" id="CHEBI:58189"/>
    </reaction>
    <physiologicalReaction direction="left-to-right" evidence="12">
        <dbReference type="Rhea" id="RHEA:19670"/>
    </physiologicalReaction>
</comment>
<organism evidence="19 20">
    <name type="scientific">Penicillium patulum</name>
    <name type="common">Penicillium griseofulvum</name>
    <dbReference type="NCBI Taxonomy" id="5078"/>
    <lineage>
        <taxon>Eukaryota</taxon>
        <taxon>Fungi</taxon>
        <taxon>Dikarya</taxon>
        <taxon>Ascomycota</taxon>
        <taxon>Pezizomycotina</taxon>
        <taxon>Eurotiomycetes</taxon>
        <taxon>Eurotiomycetidae</taxon>
        <taxon>Eurotiales</taxon>
        <taxon>Aspergillaceae</taxon>
        <taxon>Penicillium</taxon>
    </lineage>
</organism>
<dbReference type="Proteomes" id="UP000070168">
    <property type="component" value="Unassembled WGS sequence"/>
</dbReference>
<evidence type="ECO:0000256" key="6">
    <source>
        <dbReference type="ARBA" id="ARBA00022741"/>
    </source>
</evidence>
<dbReference type="InterPro" id="IPR000795">
    <property type="entry name" value="T_Tr_GTP-bd_dom"/>
</dbReference>
<dbReference type="InterPro" id="IPR020846">
    <property type="entry name" value="MFS_dom"/>
</dbReference>
<comment type="subcellular location">
    <subcellularLocation>
        <location evidence="2">Cytoplasm</location>
    </subcellularLocation>
    <subcellularLocation>
        <location evidence="1">Membrane</location>
        <topology evidence="1">Multi-pass membrane protein</topology>
    </subcellularLocation>
</comment>
<dbReference type="GO" id="GO:0003924">
    <property type="term" value="F:GTPase activity"/>
    <property type="evidence" value="ECO:0007669"/>
    <property type="project" value="InterPro"/>
</dbReference>
<dbReference type="Pfam" id="PF00009">
    <property type="entry name" value="GTP_EFTU"/>
    <property type="match status" value="1"/>
</dbReference>
<dbReference type="GO" id="GO:0005829">
    <property type="term" value="C:cytosol"/>
    <property type="evidence" value="ECO:0007669"/>
    <property type="project" value="GOC"/>
</dbReference>
<dbReference type="FunFam" id="3.40.50.300:FF:000204">
    <property type="entry name" value="Translation elongation factor Tu"/>
    <property type="match status" value="1"/>
</dbReference>
<dbReference type="InterPro" id="IPR011701">
    <property type="entry name" value="MFS"/>
</dbReference>
<evidence type="ECO:0000256" key="9">
    <source>
        <dbReference type="ARBA" id="ARBA00022917"/>
    </source>
</evidence>
<dbReference type="SUPFAM" id="SSF50447">
    <property type="entry name" value="Translation proteins"/>
    <property type="match status" value="1"/>
</dbReference>
<dbReference type="InterPro" id="IPR005225">
    <property type="entry name" value="Small_GTP-bd"/>
</dbReference>
<dbReference type="Pfam" id="PF22594">
    <property type="entry name" value="GTP-eEF1A_C"/>
    <property type="match status" value="1"/>
</dbReference>
<dbReference type="CDD" id="cd16267">
    <property type="entry name" value="HBS1-like_II"/>
    <property type="match status" value="1"/>
</dbReference>
<evidence type="ECO:0000259" key="18">
    <source>
        <dbReference type="PROSITE" id="PS51722"/>
    </source>
</evidence>
<dbReference type="PROSITE" id="PS51722">
    <property type="entry name" value="G_TR_2"/>
    <property type="match status" value="1"/>
</dbReference>
<dbReference type="PROSITE" id="PS50850">
    <property type="entry name" value="MFS"/>
    <property type="match status" value="1"/>
</dbReference>
<dbReference type="GO" id="GO:0016020">
    <property type="term" value="C:membrane"/>
    <property type="evidence" value="ECO:0007669"/>
    <property type="project" value="UniProtKB-SubCell"/>
</dbReference>
<feature type="transmembrane region" description="Helical" evidence="16">
    <location>
        <begin position="354"/>
        <end position="377"/>
    </location>
</feature>
<dbReference type="Gene3D" id="3.40.50.300">
    <property type="entry name" value="P-loop containing nucleotide triphosphate hydrolases"/>
    <property type="match status" value="1"/>
</dbReference>
<dbReference type="SUPFAM" id="SSF50465">
    <property type="entry name" value="EF-Tu/eEF-1alpha/eIF2-gamma C-terminal domain"/>
    <property type="match status" value="1"/>
</dbReference>
<keyword evidence="11" id="KW-0342">GTP-binding</keyword>
<evidence type="ECO:0000256" key="13">
    <source>
        <dbReference type="ARBA" id="ARBA00063537"/>
    </source>
</evidence>
<dbReference type="CDD" id="cd01883">
    <property type="entry name" value="EF1_alpha"/>
    <property type="match status" value="1"/>
</dbReference>
<keyword evidence="7" id="KW-0378">Hydrolase</keyword>
<keyword evidence="19" id="KW-0396">Initiation factor</keyword>
<comment type="subunit">
    <text evidence="13">Component of the Dom34-Hbs1 complex, also named Pelota-HBS1L complex, composed of dom34 and hbs1.</text>
</comment>
<dbReference type="GO" id="GO:0022857">
    <property type="term" value="F:transmembrane transporter activity"/>
    <property type="evidence" value="ECO:0007669"/>
    <property type="project" value="InterPro"/>
</dbReference>
<dbReference type="InterPro" id="IPR054696">
    <property type="entry name" value="GTP-eEF1A_C"/>
</dbReference>
<evidence type="ECO:0000256" key="2">
    <source>
        <dbReference type="ARBA" id="ARBA00004496"/>
    </source>
</evidence>
<dbReference type="PROSITE" id="PS00301">
    <property type="entry name" value="G_TR_1"/>
    <property type="match status" value="1"/>
</dbReference>
<dbReference type="InterPro" id="IPR050100">
    <property type="entry name" value="TRAFAC_GTPase_members"/>
</dbReference>
<dbReference type="Gene3D" id="1.20.1250.20">
    <property type="entry name" value="MFS general substrate transporter like domains"/>
    <property type="match status" value="1"/>
</dbReference>
<feature type="transmembrane region" description="Helical" evidence="16">
    <location>
        <begin position="291"/>
        <end position="311"/>
    </location>
</feature>
<dbReference type="InterPro" id="IPR036259">
    <property type="entry name" value="MFS_trans_sf"/>
</dbReference>
<sequence>MSGFIDAGDDPSDPNHPQKNEEAPFSTMNDHVEDHSLPIENPNEKDASAIICDDPNHPVNWPRYKRNINLSLISFHAFMTNFIGAGIIPVYATLAEKFGIEIQDVSYMTSIHILCTGLTPFFLVPISTRFGRRPVWLISTLFTAVCNVGCAESQTYAPMLVCRILGSLMLGAPIALGPPVVMESFAEHERGIALGTWSVFVTLGPLTGPFVMGFVAERLGWQWIYWIFTLISGAQFVLYFLLSPETRYIQQENSTRKSGFMKLITFSRIDPTPFSMSEVIRPFSMGKQMTVLLPVLSHSMIFCLSAAMLTVEIPQLFATRFELGPEQTGIQFLGIIVGTILVENQRHAVNPKNYLIASYLGFVAMIVGLVVFCVLLGNTLPMHYKVSPIIGIGVAGFGNQLVSNFLINYVMKIHSDNAATASIFLGLVRQTWCFIGPFWFPTMFETLLHHNPPFIAPPHAVMSRHRIKEVDYDEDDFYDDDDASVDPEEQEFLQQCTTAVLQQLGAGQPSVTATKQEVQDALWHYYNDIEKSVNYLRGKREKEAAKTQKSKIQPVPAYPAPPSTAHFSAADFFRDCPWLNVPSHRKADILVEPLYPRLGLLGGAPESGGKLSKLAALAAARKKKEGEKTPSLPETPTPSTPNLEQPKASSLDRPGNSRSLRDRLAASGRSTPKASSEGHGSLRCLANPSPSPHPIPKQPASDNRKPSVSEVSESMQRVALEAKEEPEPERTVPTIRAAPSTFASTILGAPTGPTAAEPSHLHSNSSDLLRIYGQDHAEPFDFAAPSPDDVVLNAQNTAKGMKSKSAASKSAAGKKGQSDLAGGMKELSVEDKVSVKSKNLDVISEYKKSTRKRSANFVVIGHVDAGKSTLMGRLLADQGAIDQRTLDRYRREAEKIGKGSFALAWVLDQGSEERARGVTIDIATNKFETDKTAFTIVDAPGHRDFVPNMIAGASQADFAVLVIDSSVGNFESGLKGQTKEHALLVRSMGVQKIVVAVNKMDTVQWDHERFEEIEQQISAFLTTAGFQESNIAFVPCSGVLGDNISRRTEDPQASWYTGRTLIEELETSEPYTHALEKPLRMTIGDVFRGGVQNPLSISGRIDAGSLQMGDQIQIMPSGETATVRSLEVDNEPSDWAVAGQNVTLNIANIDPIHLRSGDVVCRPSSPIPTITSFTAKVLAFEHLMPMQVDVHRGRLHVPGRISKLVASLDKASGVAIKKRPKIVGPGVVVRIVVEIDHAVPLEAPTRIVLRAGGSTVAAGLLE</sequence>
<protein>
    <recommendedName>
        <fullName evidence="14">Elongation factor 1 alpha-like protein</fullName>
    </recommendedName>
    <alternativeName>
        <fullName evidence="4">Elongation factor 1-alpha</fullName>
    </alternativeName>
</protein>
<evidence type="ECO:0000256" key="12">
    <source>
        <dbReference type="ARBA" id="ARBA00049117"/>
    </source>
</evidence>
<evidence type="ECO:0000256" key="1">
    <source>
        <dbReference type="ARBA" id="ARBA00004141"/>
    </source>
</evidence>
<feature type="transmembrane region" description="Helical" evidence="16">
    <location>
        <begin position="135"/>
        <end position="157"/>
    </location>
</feature>
<dbReference type="STRING" id="5078.A0A135LH37"/>
<comment type="caution">
    <text evidence="19">The sequence shown here is derived from an EMBL/GenBank/DDBJ whole genome shotgun (WGS) entry which is preliminary data.</text>
</comment>
<keyword evidence="9" id="KW-0648">Protein biosynthesis</keyword>
<dbReference type="InterPro" id="IPR031157">
    <property type="entry name" value="G_TR_CS"/>
</dbReference>
<evidence type="ECO:0000259" key="17">
    <source>
        <dbReference type="PROSITE" id="PS50850"/>
    </source>
</evidence>
<feature type="transmembrane region" description="Helical" evidence="16">
    <location>
        <begin position="105"/>
        <end position="123"/>
    </location>
</feature>
<keyword evidence="5" id="KW-0963">Cytoplasm</keyword>
<evidence type="ECO:0000256" key="14">
    <source>
        <dbReference type="ARBA" id="ARBA00074866"/>
    </source>
</evidence>
<feature type="transmembrane region" description="Helical" evidence="16">
    <location>
        <begin position="163"/>
        <end position="182"/>
    </location>
</feature>
<dbReference type="PANTHER" id="PTHR23115">
    <property type="entry name" value="TRANSLATION FACTOR"/>
    <property type="match status" value="1"/>
</dbReference>
<proteinExistence type="inferred from homology"/>
<keyword evidence="16" id="KW-0472">Membrane</keyword>
<dbReference type="OrthoDB" id="342024at2759"/>
<dbReference type="PRINTS" id="PR00315">
    <property type="entry name" value="ELONGATNFCT"/>
</dbReference>
<dbReference type="InterPro" id="IPR027417">
    <property type="entry name" value="P-loop_NTPase"/>
</dbReference>
<feature type="compositionally biased region" description="Low complexity" evidence="15">
    <location>
        <begin position="800"/>
        <end position="815"/>
    </location>
</feature>
<dbReference type="OMA" id="FRMAISE"/>